<evidence type="ECO:0000313" key="3">
    <source>
        <dbReference type="Proteomes" id="UP001237194"/>
    </source>
</evidence>
<name>A0ABT7DEB0_9ACTN</name>
<sequence>MSSTLRWFKSSYSSDSGGNCIEVAFDWRTSSYSSGSGGECVEVSTAWRKSSHSNPSGGDCVEVAACPHSVHVRDSKVSGGPVFAVAPDAWSAFVTWAE</sequence>
<dbReference type="RefSeq" id="WP_283899164.1">
    <property type="nucleotide sequence ID" value="NZ_JARWAF010000013.1"/>
</dbReference>
<evidence type="ECO:0000259" key="1">
    <source>
        <dbReference type="Pfam" id="PF04149"/>
    </source>
</evidence>
<dbReference type="InterPro" id="IPR007278">
    <property type="entry name" value="DUF397"/>
</dbReference>
<feature type="domain" description="DUF397" evidence="1">
    <location>
        <begin position="26"/>
        <end position="43"/>
    </location>
</feature>
<feature type="domain" description="DUF397" evidence="1">
    <location>
        <begin position="5"/>
        <end position="25"/>
    </location>
</feature>
<accession>A0ABT7DEB0</accession>
<evidence type="ECO:0000313" key="2">
    <source>
        <dbReference type="EMBL" id="MDJ1644154.1"/>
    </source>
</evidence>
<organism evidence="2 3">
    <name type="scientific">Streptomyces pakalii</name>
    <dbReference type="NCBI Taxonomy" id="3036494"/>
    <lineage>
        <taxon>Bacteria</taxon>
        <taxon>Bacillati</taxon>
        <taxon>Actinomycetota</taxon>
        <taxon>Actinomycetes</taxon>
        <taxon>Kitasatosporales</taxon>
        <taxon>Streptomycetaceae</taxon>
        <taxon>Streptomyces</taxon>
    </lineage>
</organism>
<keyword evidence="3" id="KW-1185">Reference proteome</keyword>
<dbReference type="Pfam" id="PF04149">
    <property type="entry name" value="DUF397"/>
    <property type="match status" value="3"/>
</dbReference>
<comment type="caution">
    <text evidence="2">The sequence shown here is derived from an EMBL/GenBank/DDBJ whole genome shotgun (WGS) entry which is preliminary data.</text>
</comment>
<proteinExistence type="predicted"/>
<feature type="domain" description="DUF397" evidence="1">
    <location>
        <begin position="46"/>
        <end position="96"/>
    </location>
</feature>
<dbReference type="Proteomes" id="UP001237194">
    <property type="component" value="Unassembled WGS sequence"/>
</dbReference>
<reference evidence="2 3" key="1">
    <citation type="submission" date="2023-04" db="EMBL/GenBank/DDBJ databases">
        <title>A novel species of the genus Streptomyces: Streptomyces pakalii sp. nov. isolated from a Mexican soil jungle.</title>
        <authorList>
            <person name="Chavez-Hernandez M.A."/>
            <person name="Ortiz-Alvarez J."/>
            <person name="Villa-Tanaca L."/>
            <person name="Hernandez-Rodriguez C."/>
        </authorList>
    </citation>
    <scope>NUCLEOTIDE SEQUENCE [LARGE SCALE GENOMIC DNA]</scope>
    <source>
        <strain evidence="2 3">ENCB-J15</strain>
    </source>
</reference>
<protein>
    <submittedName>
        <fullName evidence="2">DUF397 domain-containing protein</fullName>
    </submittedName>
</protein>
<gene>
    <name evidence="2" type="ORF">P5W92_27650</name>
</gene>
<dbReference type="EMBL" id="JARWAF010000013">
    <property type="protein sequence ID" value="MDJ1644154.1"/>
    <property type="molecule type" value="Genomic_DNA"/>
</dbReference>